<dbReference type="GO" id="GO:0051083">
    <property type="term" value="P:'de novo' cotranslational protein folding"/>
    <property type="evidence" value="ECO:0007669"/>
    <property type="project" value="TreeGrafter"/>
</dbReference>
<dbReference type="InterPro" id="IPR051970">
    <property type="entry name" value="TEL2_Regulation"/>
</dbReference>
<feature type="domain" description="Telomere length regulation protein conserved" evidence="2">
    <location>
        <begin position="515"/>
        <end position="623"/>
    </location>
</feature>
<comment type="similarity">
    <text evidence="1">Belongs to the TEL2 family.</text>
</comment>
<organism evidence="3 4">
    <name type="scientific">Plectus sambesii</name>
    <dbReference type="NCBI Taxonomy" id="2011161"/>
    <lineage>
        <taxon>Eukaryota</taxon>
        <taxon>Metazoa</taxon>
        <taxon>Ecdysozoa</taxon>
        <taxon>Nematoda</taxon>
        <taxon>Chromadorea</taxon>
        <taxon>Plectida</taxon>
        <taxon>Plectina</taxon>
        <taxon>Plectoidea</taxon>
        <taxon>Plectidae</taxon>
        <taxon>Plectus</taxon>
    </lineage>
</organism>
<reference evidence="4" key="1">
    <citation type="submission" date="2022-11" db="UniProtKB">
        <authorList>
            <consortium name="WormBaseParasite"/>
        </authorList>
    </citation>
    <scope>IDENTIFICATION</scope>
</reference>
<dbReference type="InterPro" id="IPR019337">
    <property type="entry name" value="Telomere_length_regulation_dom"/>
</dbReference>
<name>A0A914VH47_9BILA</name>
<dbReference type="GO" id="GO:0051879">
    <property type="term" value="F:Hsp90 protein binding"/>
    <property type="evidence" value="ECO:0007669"/>
    <property type="project" value="TreeGrafter"/>
</dbReference>
<dbReference type="AlphaFoldDB" id="A0A914VH47"/>
<dbReference type="GO" id="GO:0005829">
    <property type="term" value="C:cytosol"/>
    <property type="evidence" value="ECO:0007669"/>
    <property type="project" value="TreeGrafter"/>
</dbReference>
<evidence type="ECO:0000313" key="3">
    <source>
        <dbReference type="Proteomes" id="UP000887566"/>
    </source>
</evidence>
<sequence>MDACGLLDRVREAKDRAQIVSVLSDCIRFAESCGGEDGALTVASYAALLGALISRTSSALLGCLTKQELNLLYHQVFLKGPPIDAFMSVVNGIGAAVGDGYKTEKLLALVDRLEHDRLSSLFCALTARTADTDAKWSDLTSTVAQSLVSLPEKIANVTKGAKSQRFHANRHLRLLVLAIRSALETAHNRLTNGQDADLRFVANILCKLCVVGSGNDSVRPLVSWLSRKMEEHPTDYIWDRIAERLTTGESNRRLLESILIETILAARHRDLSRILGDSVVRDSRVEYFLTHKLLLVRCFDVKYQVPEKVATYLASGERRRVLLCATLLKLLDVWANADALLRSALEQRQYLTRSILVFAKRTTTDERARLRIDVEQRVLLGVQPHLGCVDSQRRQLGMFVAEVLTQWFADPARGDSAQLRFDYKDEDEYLKELRAIVNANEDVGANEPILDELDSAWLEDGSVAAPCETDEQRQQPLSELVDDAVDSDDDLVPYEIPIDELSFTTGDTDKRAKTPVYINDCFEQLLEDKDYSKFEAALFGVEALIRRRAVGFNDIAVRLCERLVFLEDRFSTKDFERHRQAALIACCANEPVAVSKFLCTQFYARNYTISQRLVILQTLASAAQELSAVDRKDDDRSLSPSGELSVALSEALPIWRQVIDARIAKKTRHFRSVEVQVPTRTAKVNRFAAVCDHFFFPLLHAASGGAHLDLMGRDYMLLGRLLFTLGTVVHCAENCPRVLAMAKALADIVWPLRFHDERFIRQAALYCYCTIATSVPARLLALEFADSVAEWVAWITAVADNDPSSECQALAKKTASLLASRLDDSFRDVVRID</sequence>
<keyword evidence="3" id="KW-1185">Reference proteome</keyword>
<evidence type="ECO:0000256" key="1">
    <source>
        <dbReference type="ARBA" id="ARBA00006133"/>
    </source>
</evidence>
<dbReference type="InterPro" id="IPR038528">
    <property type="entry name" value="TEL2_C_sf"/>
</dbReference>
<dbReference type="Pfam" id="PF10193">
    <property type="entry name" value="Telomere_reg-2"/>
    <property type="match status" value="1"/>
</dbReference>
<dbReference type="PANTHER" id="PTHR15830">
    <property type="entry name" value="TELOMERE LENGTH REGULATION PROTEIN TEL2 FAMILY MEMBER"/>
    <property type="match status" value="1"/>
</dbReference>
<dbReference type="Gene3D" id="1.25.40.720">
    <property type="entry name" value="Telomere length regulation protein 2, C-terminal domain"/>
    <property type="match status" value="2"/>
</dbReference>
<dbReference type="Proteomes" id="UP000887566">
    <property type="component" value="Unplaced"/>
</dbReference>
<protein>
    <submittedName>
        <fullName evidence="4">Telomere length regulation protein conserved domain-containing protein</fullName>
    </submittedName>
</protein>
<accession>A0A914VH47</accession>
<dbReference type="WBParaSite" id="PSAMB.scaffold1962size26411.g15832.t1">
    <property type="protein sequence ID" value="PSAMB.scaffold1962size26411.g15832.t1"/>
    <property type="gene ID" value="PSAMB.scaffold1962size26411.g15832"/>
</dbReference>
<evidence type="ECO:0000313" key="4">
    <source>
        <dbReference type="WBParaSite" id="PSAMB.scaffold1962size26411.g15832.t1"/>
    </source>
</evidence>
<dbReference type="PANTHER" id="PTHR15830:SF10">
    <property type="entry name" value="TELOMERE LENGTH REGULATION PROTEIN TEL2 HOMOLOG"/>
    <property type="match status" value="1"/>
</dbReference>
<evidence type="ECO:0000259" key="2">
    <source>
        <dbReference type="Pfam" id="PF10193"/>
    </source>
</evidence>
<proteinExistence type="inferred from homology"/>
<dbReference type="GO" id="GO:0042162">
    <property type="term" value="F:telomeric DNA binding"/>
    <property type="evidence" value="ECO:0007669"/>
    <property type="project" value="TreeGrafter"/>
</dbReference>